<evidence type="ECO:0000256" key="1">
    <source>
        <dbReference type="SAM" id="MobiDB-lite"/>
    </source>
</evidence>
<dbReference type="Proteomes" id="UP000273001">
    <property type="component" value="Chromosome"/>
</dbReference>
<evidence type="ECO:0000313" key="3">
    <source>
        <dbReference type="Proteomes" id="UP000273001"/>
    </source>
</evidence>
<dbReference type="Gene3D" id="3.40.50.720">
    <property type="entry name" value="NAD(P)-binding Rossmann-like Domain"/>
    <property type="match status" value="1"/>
</dbReference>
<evidence type="ECO:0008006" key="4">
    <source>
        <dbReference type="Google" id="ProtNLM"/>
    </source>
</evidence>
<reference evidence="2 3" key="1">
    <citation type="submission" date="2018-09" db="EMBL/GenBank/DDBJ databases">
        <authorList>
            <person name="Li J."/>
        </authorList>
    </citation>
    <scope>NUCLEOTIDE SEQUENCE [LARGE SCALE GENOMIC DNA]</scope>
    <source>
        <strain evidence="2 3">2129</strain>
    </source>
</reference>
<name>A0ABM6Z4F7_9ACTO</name>
<protein>
    <recommendedName>
        <fullName evidence="4">Bacteriocin biosynthesis cyclodehydratase domain</fullName>
    </recommendedName>
</protein>
<dbReference type="EMBL" id="CP032514">
    <property type="protein sequence ID" value="AYD90147.1"/>
    <property type="molecule type" value="Genomic_DNA"/>
</dbReference>
<proteinExistence type="predicted"/>
<feature type="region of interest" description="Disordered" evidence="1">
    <location>
        <begin position="271"/>
        <end position="293"/>
    </location>
</feature>
<feature type="compositionally biased region" description="Polar residues" evidence="1">
    <location>
        <begin position="274"/>
        <end position="287"/>
    </location>
</feature>
<gene>
    <name evidence="2" type="ORF">D5R93_09305</name>
</gene>
<organism evidence="2 3">
    <name type="scientific">Actinomyces lilanjuaniae</name>
    <dbReference type="NCBI Taxonomy" id="2321394"/>
    <lineage>
        <taxon>Bacteria</taxon>
        <taxon>Bacillati</taxon>
        <taxon>Actinomycetota</taxon>
        <taxon>Actinomycetes</taxon>
        <taxon>Actinomycetales</taxon>
        <taxon>Actinomycetaceae</taxon>
        <taxon>Actinomyces</taxon>
    </lineage>
</organism>
<dbReference type="RefSeq" id="WP_120204866.1">
    <property type="nucleotide sequence ID" value="NZ_CP032514.1"/>
</dbReference>
<evidence type="ECO:0000313" key="2">
    <source>
        <dbReference type="EMBL" id="AYD90147.1"/>
    </source>
</evidence>
<sequence length="328" mass="35176">MRIRGYSPVLWRRPGESQIGAETGHATVLTDLSQQEQRLLDHLPATLEPGSVYHAARRAQVPVPRAREILQDLERRGALVHGARSELGGPDAVYWERLRLGARQRSTVLGSSTIALCGSGALLQETALWLAEAGVGTILSTAPDRADGADQLLAARFPTIRTRAPLGTRPDLVLTVDSHVVEPLQARRLAQEGLLQLSVVVREVSVRVGPVLGSPSGPCATCLGLWERDADPCWPALATQMRTLPPPQTERLLLHQAAALAARAATDSLLAGTVQRSRTPTTPSNVDSAPGPLPSIDWASTSVELSGPDPTGTARHWPRHEECLCSQV</sequence>
<keyword evidence="3" id="KW-1185">Reference proteome</keyword>
<accession>A0ABM6Z4F7</accession>